<protein>
    <submittedName>
        <fullName evidence="1">Uncharacterized protein</fullName>
    </submittedName>
</protein>
<gene>
    <name evidence="1" type="ORF">FHS29_001973</name>
</gene>
<comment type="caution">
    <text evidence="1">The sequence shown here is derived from an EMBL/GenBank/DDBJ whole genome shotgun (WGS) entry which is preliminary data.</text>
</comment>
<dbReference type="EMBL" id="JACHJN010000003">
    <property type="protein sequence ID" value="MBB5955392.1"/>
    <property type="molecule type" value="Genomic_DNA"/>
</dbReference>
<dbReference type="AlphaFoldDB" id="A0A841CA49"/>
<organism evidence="1 2">
    <name type="scientific">Saccharothrix tamanrassetensis</name>
    <dbReference type="NCBI Taxonomy" id="1051531"/>
    <lineage>
        <taxon>Bacteria</taxon>
        <taxon>Bacillati</taxon>
        <taxon>Actinomycetota</taxon>
        <taxon>Actinomycetes</taxon>
        <taxon>Pseudonocardiales</taxon>
        <taxon>Pseudonocardiaceae</taxon>
        <taxon>Saccharothrix</taxon>
    </lineage>
</organism>
<name>A0A841CA49_9PSEU</name>
<reference evidence="1 2" key="1">
    <citation type="submission" date="2020-08" db="EMBL/GenBank/DDBJ databases">
        <title>Genomic Encyclopedia of Type Strains, Phase III (KMG-III): the genomes of soil and plant-associated and newly described type strains.</title>
        <authorList>
            <person name="Whitman W."/>
        </authorList>
    </citation>
    <scope>NUCLEOTIDE SEQUENCE [LARGE SCALE GENOMIC DNA]</scope>
    <source>
        <strain evidence="1 2">CECT 8640</strain>
    </source>
</reference>
<accession>A0A841CA49</accession>
<evidence type="ECO:0000313" key="1">
    <source>
        <dbReference type="EMBL" id="MBB5955392.1"/>
    </source>
</evidence>
<evidence type="ECO:0000313" key="2">
    <source>
        <dbReference type="Proteomes" id="UP000547510"/>
    </source>
</evidence>
<sequence>MAALQDAVAALRQQVRALSAQVEAARPLPTDTARVEALTHGAQSALTALERRGETFGIGRPRSDGVLNTVYRTDVLGFVAVYVGAGLTSNVRLLVGPDDPPTQCVGVLDVGGERNCYAGTIVRPGEYWLAESSRKTDDPAFKIHFTPLF</sequence>
<dbReference type="RefSeq" id="WP_184690242.1">
    <property type="nucleotide sequence ID" value="NZ_JACHJN010000003.1"/>
</dbReference>
<dbReference type="Proteomes" id="UP000547510">
    <property type="component" value="Unassembled WGS sequence"/>
</dbReference>
<keyword evidence="2" id="KW-1185">Reference proteome</keyword>
<proteinExistence type="predicted"/>